<dbReference type="Proteomes" id="UP000636709">
    <property type="component" value="Unassembled WGS sequence"/>
</dbReference>
<comment type="caution">
    <text evidence="4">The sequence shown here is derived from an EMBL/GenBank/DDBJ whole genome shotgun (WGS) entry which is preliminary data.</text>
</comment>
<dbReference type="PANTHER" id="PTHR47926:SF465">
    <property type="entry name" value="PENTATRICOPEPTIDE REPEAT (PPR-LIKE) SUPERFAMILY PROTEIN"/>
    <property type="match status" value="1"/>
</dbReference>
<dbReference type="OrthoDB" id="7457040at2759"/>
<keyword evidence="5" id="KW-1185">Reference proteome</keyword>
<dbReference type="Pfam" id="PF20431">
    <property type="entry name" value="E_motif"/>
    <property type="match status" value="1"/>
</dbReference>
<dbReference type="InterPro" id="IPR002885">
    <property type="entry name" value="PPR_rpt"/>
</dbReference>
<dbReference type="GO" id="GO:0003723">
    <property type="term" value="F:RNA binding"/>
    <property type="evidence" value="ECO:0007669"/>
    <property type="project" value="InterPro"/>
</dbReference>
<dbReference type="PROSITE" id="PS51375">
    <property type="entry name" value="PPR"/>
    <property type="match status" value="7"/>
</dbReference>
<gene>
    <name evidence="4" type="ORF">HU200_033803</name>
</gene>
<organism evidence="4 5">
    <name type="scientific">Digitaria exilis</name>
    <dbReference type="NCBI Taxonomy" id="1010633"/>
    <lineage>
        <taxon>Eukaryota</taxon>
        <taxon>Viridiplantae</taxon>
        <taxon>Streptophyta</taxon>
        <taxon>Embryophyta</taxon>
        <taxon>Tracheophyta</taxon>
        <taxon>Spermatophyta</taxon>
        <taxon>Magnoliopsida</taxon>
        <taxon>Liliopsida</taxon>
        <taxon>Poales</taxon>
        <taxon>Poaceae</taxon>
        <taxon>PACMAD clade</taxon>
        <taxon>Panicoideae</taxon>
        <taxon>Panicodae</taxon>
        <taxon>Paniceae</taxon>
        <taxon>Anthephorinae</taxon>
        <taxon>Digitaria</taxon>
    </lineage>
</organism>
<feature type="repeat" description="PPR" evidence="3">
    <location>
        <begin position="156"/>
        <end position="186"/>
    </location>
</feature>
<dbReference type="Gene3D" id="1.25.40.10">
    <property type="entry name" value="Tetratricopeptide repeat domain"/>
    <property type="match status" value="5"/>
</dbReference>
<sequence>MSLSSQAAVRARAAARVADHGGGRPFAGIAAATSRIASLGRAGDAAAARAVFNAMPGRDAVAWNAMLTAYARAGRPRDALTLFAHAPAPDAFSLTAALAAAAALRCPYTGAQLHARLLRLGLRTPLPVGNALVAMYAKCTRADEAARAFREMQDRNALSWCSLLHAYVASGHLRLAQELFDEMPNRNNVAWNTLIMGYSRSGNARQCLLLFNEMRMAGLICDDATLCILVDACAELAHPSTGFAIHKIVVQSGWNAMSELRTIVSWNSLIDACMKLGYVEQAASLFRSVPETNLISWTSMIGGLARNGCADEALALFVDMLSLEHIHPDDFTFGAVLHACATSVSLASGRMVHGRVFQTGFASYLYVANSLMDMYARCGDVESASIVFNGIFVKDLVSWNTMLFGFAINGWANEALVVYASMKSHEVCPDEVTFTGLLTACSHSGLLEQGKIFFQSMVSIHGIQPKPEHLSCIIDMYARSGNMTEAVELLDRCSEAARTQKSDRHEALLNACSWEHLNSRVAMKVAEDMVTSEPARDAGYVTLSNLFCASGQWNEAEKVRRAMAERGVKKSPGCSWIEVKGAVKVFVSGAQDPDRTGSVCDVLRLLDGEMRNITHNAL</sequence>
<dbReference type="FunFam" id="1.25.40.10:FF:001093">
    <property type="entry name" value="Pentatricopeptide repeat-containing protein At2g34400"/>
    <property type="match status" value="1"/>
</dbReference>
<evidence type="ECO:0000313" key="4">
    <source>
        <dbReference type="EMBL" id="KAF8701141.1"/>
    </source>
</evidence>
<dbReference type="AlphaFoldDB" id="A0A835BL08"/>
<reference evidence="4" key="1">
    <citation type="submission" date="2020-07" db="EMBL/GenBank/DDBJ databases">
        <title>Genome sequence and genetic diversity analysis of an under-domesticated orphan crop, white fonio (Digitaria exilis).</title>
        <authorList>
            <person name="Bennetzen J.L."/>
            <person name="Chen S."/>
            <person name="Ma X."/>
            <person name="Wang X."/>
            <person name="Yssel A.E.J."/>
            <person name="Chaluvadi S.R."/>
            <person name="Johnson M."/>
            <person name="Gangashetty P."/>
            <person name="Hamidou F."/>
            <person name="Sanogo M.D."/>
            <person name="Zwaenepoel A."/>
            <person name="Wallace J."/>
            <person name="Van De Peer Y."/>
            <person name="Van Deynze A."/>
        </authorList>
    </citation>
    <scope>NUCLEOTIDE SEQUENCE</scope>
    <source>
        <tissue evidence="4">Leaves</tissue>
    </source>
</reference>
<keyword evidence="2" id="KW-0809">Transit peptide</keyword>
<dbReference type="NCBIfam" id="TIGR00756">
    <property type="entry name" value="PPR"/>
    <property type="match status" value="5"/>
</dbReference>
<dbReference type="GO" id="GO:0009451">
    <property type="term" value="P:RNA modification"/>
    <property type="evidence" value="ECO:0007669"/>
    <property type="project" value="InterPro"/>
</dbReference>
<dbReference type="Pfam" id="PF01535">
    <property type="entry name" value="PPR"/>
    <property type="match status" value="5"/>
</dbReference>
<name>A0A835BL08_9POAL</name>
<evidence type="ECO:0000256" key="1">
    <source>
        <dbReference type="ARBA" id="ARBA00022737"/>
    </source>
</evidence>
<evidence type="ECO:0000313" key="5">
    <source>
        <dbReference type="Proteomes" id="UP000636709"/>
    </source>
</evidence>
<dbReference type="PANTHER" id="PTHR47926">
    <property type="entry name" value="PENTATRICOPEPTIDE REPEAT-CONTAINING PROTEIN"/>
    <property type="match status" value="1"/>
</dbReference>
<feature type="repeat" description="PPR" evidence="3">
    <location>
        <begin position="293"/>
        <end position="328"/>
    </location>
</feature>
<feature type="repeat" description="PPR" evidence="3">
    <location>
        <begin position="395"/>
        <end position="429"/>
    </location>
</feature>
<keyword evidence="1" id="KW-0677">Repeat</keyword>
<feature type="repeat" description="PPR" evidence="3">
    <location>
        <begin position="187"/>
        <end position="221"/>
    </location>
</feature>
<accession>A0A835BL08</accession>
<evidence type="ECO:0008006" key="6">
    <source>
        <dbReference type="Google" id="ProtNLM"/>
    </source>
</evidence>
<feature type="repeat" description="PPR" evidence="3">
    <location>
        <begin position="536"/>
        <end position="570"/>
    </location>
</feature>
<dbReference type="Pfam" id="PF13041">
    <property type="entry name" value="PPR_2"/>
    <property type="match status" value="3"/>
</dbReference>
<feature type="repeat" description="PPR" evidence="3">
    <location>
        <begin position="262"/>
        <end position="292"/>
    </location>
</feature>
<dbReference type="InterPro" id="IPR011990">
    <property type="entry name" value="TPR-like_helical_dom_sf"/>
</dbReference>
<proteinExistence type="predicted"/>
<protein>
    <recommendedName>
        <fullName evidence="6">Pentatricopeptide repeat-containing protein</fullName>
    </recommendedName>
</protein>
<evidence type="ECO:0000256" key="2">
    <source>
        <dbReference type="ARBA" id="ARBA00022946"/>
    </source>
</evidence>
<dbReference type="EMBL" id="JACEFO010001822">
    <property type="protein sequence ID" value="KAF8701141.1"/>
    <property type="molecule type" value="Genomic_DNA"/>
</dbReference>
<dbReference type="FunFam" id="1.25.40.10:FF:001082">
    <property type="entry name" value="Pentatricopeptide repeat-containing protein mitochondrial"/>
    <property type="match status" value="1"/>
</dbReference>
<dbReference type="InterPro" id="IPR046848">
    <property type="entry name" value="E_motif"/>
</dbReference>
<dbReference type="InterPro" id="IPR046960">
    <property type="entry name" value="PPR_At4g14850-like_plant"/>
</dbReference>
<evidence type="ECO:0000256" key="3">
    <source>
        <dbReference type="PROSITE-ProRule" id="PRU00708"/>
    </source>
</evidence>
<feature type="repeat" description="PPR" evidence="3">
    <location>
        <begin position="59"/>
        <end position="93"/>
    </location>
</feature>